<evidence type="ECO:0000256" key="2">
    <source>
        <dbReference type="ARBA" id="ARBA00023224"/>
    </source>
</evidence>
<evidence type="ECO:0000313" key="8">
    <source>
        <dbReference type="Proteomes" id="UP000604161"/>
    </source>
</evidence>
<keyword evidence="4" id="KW-0175">Coiled coil</keyword>
<dbReference type="Pfam" id="PF00015">
    <property type="entry name" value="MCPsignal"/>
    <property type="match status" value="1"/>
</dbReference>
<comment type="subcellular location">
    <subcellularLocation>
        <location evidence="1">Membrane</location>
    </subcellularLocation>
</comment>
<reference evidence="7 8" key="1">
    <citation type="submission" date="2020-09" db="EMBL/GenBank/DDBJ databases">
        <title>Marinomonas sp. nov., isolated from the cysticercosis algae of Qingdao, China.</title>
        <authorList>
            <person name="Sun X."/>
        </authorList>
    </citation>
    <scope>NUCLEOTIDE SEQUENCE [LARGE SCALE GENOMIC DNA]</scope>
    <source>
        <strain evidence="7 8">SM2066</strain>
    </source>
</reference>
<feature type="domain" description="Methyl-accepting transducer" evidence="6">
    <location>
        <begin position="117"/>
        <end position="374"/>
    </location>
</feature>
<keyword evidence="5" id="KW-1133">Transmembrane helix</keyword>
<proteinExistence type="predicted"/>
<evidence type="ECO:0000256" key="4">
    <source>
        <dbReference type="SAM" id="Coils"/>
    </source>
</evidence>
<gene>
    <name evidence="7" type="ORF">IF202_03860</name>
</gene>
<dbReference type="Gene3D" id="1.10.287.950">
    <property type="entry name" value="Methyl-accepting chemotaxis protein"/>
    <property type="match status" value="1"/>
</dbReference>
<comment type="caution">
    <text evidence="7">The sequence shown here is derived from an EMBL/GenBank/DDBJ whole genome shotgun (WGS) entry which is preliminary data.</text>
</comment>
<organism evidence="7 8">
    <name type="scientific">Marinomonas colpomeniae</name>
    <dbReference type="NCBI Taxonomy" id="2774408"/>
    <lineage>
        <taxon>Bacteria</taxon>
        <taxon>Pseudomonadati</taxon>
        <taxon>Pseudomonadota</taxon>
        <taxon>Gammaproteobacteria</taxon>
        <taxon>Oceanospirillales</taxon>
        <taxon>Oceanospirillaceae</taxon>
        <taxon>Marinomonas</taxon>
    </lineage>
</organism>
<keyword evidence="2 3" id="KW-0807">Transducer</keyword>
<keyword evidence="8" id="KW-1185">Reference proteome</keyword>
<dbReference type="SMART" id="SM00283">
    <property type="entry name" value="MA"/>
    <property type="match status" value="1"/>
</dbReference>
<dbReference type="InterPro" id="IPR004089">
    <property type="entry name" value="MCPsignal_dom"/>
</dbReference>
<dbReference type="PANTHER" id="PTHR32089:SF112">
    <property type="entry name" value="LYSOZYME-LIKE PROTEIN-RELATED"/>
    <property type="match status" value="1"/>
</dbReference>
<sequence length="387" mass="42771">MLLTPGAILIAALPYYARLLIVLLLGAITVSAIFIPHIFIEANIVIVLTTCLLVYFAMSSSELTRLRIKELTQHLEDLEHNDVVNLSYNDTEFNKLAHHINTLLRALSRKEHLLQSCSQETRYTATELQNSSNVVADGAQEEHLALNALVLTSKEMATTIKNILTRINSTSTMANQTRQQSEEGQTALEELKQQVHEIQSTVTHNQTQMMQLTKAAQDISEFVTTIEQITSQINLLSLNASIEAARAGDAGRGFAVVANEVRLLAEHTENATQDISRLVTSIASEVNSSEQTSLELIELATSATKGSDITSIALTSIHSAAQSTQEEITHSTQLITEFGIANSKMGERLQNIATVSEQHNQVSKDTKDMVKYMEWLSSRLEQKETEL</sequence>
<name>A0ABR8NVU3_9GAMM</name>
<keyword evidence="5" id="KW-0472">Membrane</keyword>
<dbReference type="SUPFAM" id="SSF58104">
    <property type="entry name" value="Methyl-accepting chemotaxis protein (MCP) signaling domain"/>
    <property type="match status" value="1"/>
</dbReference>
<accession>A0ABR8NVU3</accession>
<evidence type="ECO:0000313" key="7">
    <source>
        <dbReference type="EMBL" id="MBD5770176.1"/>
    </source>
</evidence>
<dbReference type="PANTHER" id="PTHR32089">
    <property type="entry name" value="METHYL-ACCEPTING CHEMOTAXIS PROTEIN MCPB"/>
    <property type="match status" value="1"/>
</dbReference>
<evidence type="ECO:0000256" key="1">
    <source>
        <dbReference type="ARBA" id="ARBA00004370"/>
    </source>
</evidence>
<keyword evidence="5" id="KW-0812">Transmembrane</keyword>
<feature type="transmembrane region" description="Helical" evidence="5">
    <location>
        <begin position="42"/>
        <end position="58"/>
    </location>
</feature>
<protein>
    <recommendedName>
        <fullName evidence="6">Methyl-accepting transducer domain-containing protein</fullName>
    </recommendedName>
</protein>
<evidence type="ECO:0000256" key="3">
    <source>
        <dbReference type="PROSITE-ProRule" id="PRU00284"/>
    </source>
</evidence>
<evidence type="ECO:0000256" key="5">
    <source>
        <dbReference type="SAM" id="Phobius"/>
    </source>
</evidence>
<dbReference type="RefSeq" id="WP_191593535.1">
    <property type="nucleotide sequence ID" value="NZ_JACYFC010000001.1"/>
</dbReference>
<evidence type="ECO:0000259" key="6">
    <source>
        <dbReference type="PROSITE" id="PS50111"/>
    </source>
</evidence>
<feature type="transmembrane region" description="Helical" evidence="5">
    <location>
        <begin position="15"/>
        <end position="35"/>
    </location>
</feature>
<feature type="coiled-coil region" evidence="4">
    <location>
        <begin position="174"/>
        <end position="201"/>
    </location>
</feature>
<dbReference type="EMBL" id="JACYFC010000001">
    <property type="protein sequence ID" value="MBD5770176.1"/>
    <property type="molecule type" value="Genomic_DNA"/>
</dbReference>
<dbReference type="Proteomes" id="UP000604161">
    <property type="component" value="Unassembled WGS sequence"/>
</dbReference>
<dbReference type="PROSITE" id="PS50111">
    <property type="entry name" value="CHEMOTAXIS_TRANSDUC_2"/>
    <property type="match status" value="1"/>
</dbReference>